<keyword evidence="3 7" id="KW-0808">Transferase</keyword>
<evidence type="ECO:0000256" key="4">
    <source>
        <dbReference type="ARBA" id="ARBA00022737"/>
    </source>
</evidence>
<evidence type="ECO:0000313" key="9">
    <source>
        <dbReference type="EMBL" id="GAA4363778.1"/>
    </source>
</evidence>
<dbReference type="EC" id="2.3.1.191" evidence="7"/>
<evidence type="ECO:0000256" key="1">
    <source>
        <dbReference type="ARBA" id="ARBA00022516"/>
    </source>
</evidence>
<keyword evidence="6 7" id="KW-0012">Acyltransferase</keyword>
<evidence type="ECO:0000256" key="5">
    <source>
        <dbReference type="ARBA" id="ARBA00023098"/>
    </source>
</evidence>
<comment type="pathway">
    <text evidence="7">Bacterial outer membrane biogenesis; LPS lipid A biosynthesis.</text>
</comment>
<keyword evidence="5 7" id="KW-0443">Lipid metabolism</keyword>
<proteinExistence type="inferred from homology"/>
<dbReference type="InterPro" id="IPR020573">
    <property type="entry name" value="UDP_GlcNAc_AcTrfase_non-rep"/>
</dbReference>
<dbReference type="PANTHER" id="PTHR43378">
    <property type="entry name" value="UDP-3-O-ACYLGLUCOSAMINE N-ACYLTRANSFERASE"/>
    <property type="match status" value="1"/>
</dbReference>
<comment type="catalytic activity">
    <reaction evidence="7">
        <text>a UDP-3-O-[(3R)-3-hydroxyacyl]-alpha-D-glucosamine + a (3R)-hydroxyacyl-[ACP] = a UDP-2-N,3-O-bis[(3R)-3-hydroxyacyl]-alpha-D-glucosamine + holo-[ACP] + H(+)</text>
        <dbReference type="Rhea" id="RHEA:53836"/>
        <dbReference type="Rhea" id="RHEA-COMP:9685"/>
        <dbReference type="Rhea" id="RHEA-COMP:9945"/>
        <dbReference type="ChEBI" id="CHEBI:15378"/>
        <dbReference type="ChEBI" id="CHEBI:64479"/>
        <dbReference type="ChEBI" id="CHEBI:78827"/>
        <dbReference type="ChEBI" id="CHEBI:137740"/>
        <dbReference type="ChEBI" id="CHEBI:137748"/>
        <dbReference type="EC" id="2.3.1.191"/>
    </reaction>
</comment>
<sequence length="348" mass="37163">MEKTLQELAQLIDAELQGEPQLTITAVLPLDKAKKNHISFINEPKYIARIDECKAGALIVTPDVAKEAEGNFLVMANPYLGFAKAAQIFDTTPVPEPQIHASAVIADDALLGESVSIGPNVVIGTGVQIGDNVVIESGVSVGNNSIIGADSRIYPNTVLYHGVTLGRNCIIHANVVIGSDGFGYANDQGAWVKIPQVGGVAIGDDVEIGAHTAIDRGALEDTIIGKGVKLDNHIHVAHNVQIGDYTAVAGCTAIAGSAVIGKYCTIAGRVSILGHLSVCDKAHITATTFVNKSITKPGAYSSGTTFQDNKEWQKSAIRFRQLDSMWRKMKQLEKQMLQLNKDRDIDNE</sequence>
<dbReference type="Pfam" id="PF00132">
    <property type="entry name" value="Hexapep"/>
    <property type="match status" value="2"/>
</dbReference>
<evidence type="ECO:0000256" key="3">
    <source>
        <dbReference type="ARBA" id="ARBA00022679"/>
    </source>
</evidence>
<evidence type="ECO:0000256" key="7">
    <source>
        <dbReference type="HAMAP-Rule" id="MF_00523"/>
    </source>
</evidence>
<dbReference type="Proteomes" id="UP001501011">
    <property type="component" value="Unassembled WGS sequence"/>
</dbReference>
<evidence type="ECO:0000313" key="10">
    <source>
        <dbReference type="Proteomes" id="UP001501011"/>
    </source>
</evidence>
<evidence type="ECO:0000259" key="8">
    <source>
        <dbReference type="Pfam" id="PF04613"/>
    </source>
</evidence>
<dbReference type="Pfam" id="PF04613">
    <property type="entry name" value="LpxD"/>
    <property type="match status" value="1"/>
</dbReference>
<dbReference type="SUPFAM" id="SSF51161">
    <property type="entry name" value="Trimeric LpxA-like enzymes"/>
    <property type="match status" value="1"/>
</dbReference>
<comment type="function">
    <text evidence="7">Catalyzes the N-acylation of UDP-3-O-acylglucosamine using 3-hydroxyacyl-ACP as the acyl donor. Is involved in the biosynthesis of lipid A, a phosphorylated glycolipid that anchors the lipopolysaccharide to the outer membrane of the cell.</text>
</comment>
<accession>A0ABP8IMY1</accession>
<reference evidence="10" key="1">
    <citation type="journal article" date="2019" name="Int. J. Syst. Evol. Microbiol.">
        <title>The Global Catalogue of Microorganisms (GCM) 10K type strain sequencing project: providing services to taxonomists for standard genome sequencing and annotation.</title>
        <authorList>
            <consortium name="The Broad Institute Genomics Platform"/>
            <consortium name="The Broad Institute Genome Sequencing Center for Infectious Disease"/>
            <person name="Wu L."/>
            <person name="Ma J."/>
        </authorList>
    </citation>
    <scope>NUCLEOTIDE SEQUENCE [LARGE SCALE GENOMIC DNA]</scope>
    <source>
        <strain evidence="10">JCM 17728</strain>
    </source>
</reference>
<keyword evidence="4 7" id="KW-0677">Repeat</keyword>
<dbReference type="RefSeq" id="WP_345293012.1">
    <property type="nucleotide sequence ID" value="NZ_BAABFV010000002.1"/>
</dbReference>
<name>A0ABP8IMY1_9GAMM</name>
<keyword evidence="10" id="KW-1185">Reference proteome</keyword>
<dbReference type="InterPro" id="IPR011004">
    <property type="entry name" value="Trimer_LpxA-like_sf"/>
</dbReference>
<dbReference type="InterPro" id="IPR007691">
    <property type="entry name" value="LpxD"/>
</dbReference>
<gene>
    <name evidence="7 9" type="primary">lpxD</name>
    <name evidence="9" type="ORF">GCM10023151_19280</name>
</gene>
<protein>
    <recommendedName>
        <fullName evidence="7">UDP-3-O-acylglucosamine N-acyltransferase</fullName>
        <ecNumber evidence="7">2.3.1.191</ecNumber>
    </recommendedName>
</protein>
<evidence type="ECO:0000256" key="2">
    <source>
        <dbReference type="ARBA" id="ARBA00022556"/>
    </source>
</evidence>
<dbReference type="HAMAP" id="MF_00523">
    <property type="entry name" value="LpxD"/>
    <property type="match status" value="1"/>
</dbReference>
<keyword evidence="1 7" id="KW-0444">Lipid biosynthesis</keyword>
<dbReference type="EMBL" id="BAABFV010000002">
    <property type="protein sequence ID" value="GAA4363778.1"/>
    <property type="molecule type" value="Genomic_DNA"/>
</dbReference>
<dbReference type="PROSITE" id="PS00101">
    <property type="entry name" value="HEXAPEP_TRANSFERASES"/>
    <property type="match status" value="2"/>
</dbReference>
<comment type="subunit">
    <text evidence="7">Homotrimer.</text>
</comment>
<dbReference type="InterPro" id="IPR018357">
    <property type="entry name" value="Hexapep_transf_CS"/>
</dbReference>
<feature type="domain" description="UDP-3-O-[3-hydroxymyristoyl] glucosamine N-acyltransferase non-repeat region" evidence="8">
    <location>
        <begin position="22"/>
        <end position="87"/>
    </location>
</feature>
<comment type="caution">
    <text evidence="9">The sequence shown here is derived from an EMBL/GenBank/DDBJ whole genome shotgun (WGS) entry which is preliminary data.</text>
</comment>
<dbReference type="Gene3D" id="3.40.1390.10">
    <property type="entry name" value="MurE/MurF, N-terminal domain"/>
    <property type="match status" value="1"/>
</dbReference>
<keyword evidence="2 7" id="KW-0441">Lipid A biosynthesis</keyword>
<dbReference type="NCBIfam" id="TIGR01853">
    <property type="entry name" value="lipid_A_lpxD"/>
    <property type="match status" value="1"/>
</dbReference>
<dbReference type="PANTHER" id="PTHR43378:SF2">
    <property type="entry name" value="UDP-3-O-ACYLGLUCOSAMINE N-ACYLTRANSFERASE 1, MITOCHONDRIAL-RELATED"/>
    <property type="match status" value="1"/>
</dbReference>
<feature type="active site" description="Proton acceptor" evidence="7">
    <location>
        <position position="238"/>
    </location>
</feature>
<evidence type="ECO:0000256" key="6">
    <source>
        <dbReference type="ARBA" id="ARBA00023315"/>
    </source>
</evidence>
<dbReference type="Gene3D" id="2.160.10.10">
    <property type="entry name" value="Hexapeptide repeat proteins"/>
    <property type="match status" value="1"/>
</dbReference>
<dbReference type="Gene3D" id="1.20.5.170">
    <property type="match status" value="1"/>
</dbReference>
<dbReference type="InterPro" id="IPR001451">
    <property type="entry name" value="Hexapep"/>
</dbReference>
<organism evidence="9 10">
    <name type="scientific">Kangiella marina</name>
    <dbReference type="NCBI Taxonomy" id="1079178"/>
    <lineage>
        <taxon>Bacteria</taxon>
        <taxon>Pseudomonadati</taxon>
        <taxon>Pseudomonadota</taxon>
        <taxon>Gammaproteobacteria</taxon>
        <taxon>Kangiellales</taxon>
        <taxon>Kangiellaceae</taxon>
        <taxon>Kangiella</taxon>
    </lineage>
</organism>
<comment type="similarity">
    <text evidence="7">Belongs to the transferase hexapeptide repeat family. LpxD subfamily.</text>
</comment>
<dbReference type="NCBIfam" id="NF002060">
    <property type="entry name" value="PRK00892.1"/>
    <property type="match status" value="1"/>
</dbReference>
<dbReference type="CDD" id="cd03352">
    <property type="entry name" value="LbH_LpxD"/>
    <property type="match status" value="1"/>
</dbReference>